<dbReference type="Proteomes" id="UP000740926">
    <property type="component" value="Unassembled WGS sequence"/>
</dbReference>
<gene>
    <name evidence="2" type="ORF">G6F50_013124</name>
</gene>
<proteinExistence type="predicted"/>
<evidence type="ECO:0000256" key="1">
    <source>
        <dbReference type="SAM" id="MobiDB-lite"/>
    </source>
</evidence>
<reference evidence="2 3" key="1">
    <citation type="journal article" date="2020" name="Microb. Genom.">
        <title>Genetic diversity of clinical and environmental Mucorales isolates obtained from an investigation of mucormycosis cases among solid organ transplant recipients.</title>
        <authorList>
            <person name="Nguyen M.H."/>
            <person name="Kaul D."/>
            <person name="Muto C."/>
            <person name="Cheng S.J."/>
            <person name="Richter R.A."/>
            <person name="Bruno V.M."/>
            <person name="Liu G."/>
            <person name="Beyhan S."/>
            <person name="Sundermann A.J."/>
            <person name="Mounaud S."/>
            <person name="Pasculle A.W."/>
            <person name="Nierman W.C."/>
            <person name="Driscoll E."/>
            <person name="Cumbie R."/>
            <person name="Clancy C.J."/>
            <person name="Dupont C.L."/>
        </authorList>
    </citation>
    <scope>NUCLEOTIDE SEQUENCE [LARGE SCALE GENOMIC DNA]</scope>
    <source>
        <strain evidence="2 3">GL24</strain>
    </source>
</reference>
<evidence type="ECO:0000313" key="3">
    <source>
        <dbReference type="Proteomes" id="UP000740926"/>
    </source>
</evidence>
<comment type="caution">
    <text evidence="2">The sequence shown here is derived from an EMBL/GenBank/DDBJ whole genome shotgun (WGS) entry which is preliminary data.</text>
</comment>
<name>A0A9P6YMM3_9FUNG</name>
<organism evidence="2 3">
    <name type="scientific">Rhizopus delemar</name>
    <dbReference type="NCBI Taxonomy" id="936053"/>
    <lineage>
        <taxon>Eukaryota</taxon>
        <taxon>Fungi</taxon>
        <taxon>Fungi incertae sedis</taxon>
        <taxon>Mucoromycota</taxon>
        <taxon>Mucoromycotina</taxon>
        <taxon>Mucoromycetes</taxon>
        <taxon>Mucorales</taxon>
        <taxon>Mucorineae</taxon>
        <taxon>Rhizopodaceae</taxon>
        <taxon>Rhizopus</taxon>
    </lineage>
</organism>
<keyword evidence="3" id="KW-1185">Reference proteome</keyword>
<accession>A0A9P6YMM3</accession>
<feature type="compositionally biased region" description="Basic residues" evidence="1">
    <location>
        <begin position="178"/>
        <end position="200"/>
    </location>
</feature>
<feature type="region of interest" description="Disordered" evidence="1">
    <location>
        <begin position="178"/>
        <end position="216"/>
    </location>
</feature>
<sequence length="240" mass="25392">MRVGAADGQPVRPLIIQRAAAAESKARGVLAADGHADFVLDGAARGLLRHDVDDPADRAVAMDNRGRPTQHFDALDRPGIEREGDAHAPVLAQPVIQPHHRRPIGETTAGQRTQPVAGMRHGADRTCAADRIVEVGIAALLQLVAADAGERGRRLQHAQAQRGTGAGGGGQLAAAGIHHAHGIQRGGRRRIGGKGRRRLQKPGTQRRQQRPAQARGVGVGFHWVTACKATPHCRAAIRKG</sequence>
<evidence type="ECO:0000313" key="2">
    <source>
        <dbReference type="EMBL" id="KAG1552204.1"/>
    </source>
</evidence>
<dbReference type="AlphaFoldDB" id="A0A9P6YMM3"/>
<protein>
    <submittedName>
        <fullName evidence="2">Uncharacterized protein</fullName>
    </submittedName>
</protein>
<feature type="region of interest" description="Disordered" evidence="1">
    <location>
        <begin position="91"/>
        <end position="122"/>
    </location>
</feature>
<dbReference type="EMBL" id="JAANIU010004833">
    <property type="protein sequence ID" value="KAG1552204.1"/>
    <property type="molecule type" value="Genomic_DNA"/>
</dbReference>